<dbReference type="RefSeq" id="WP_043581785.1">
    <property type="nucleotide sequence ID" value="NZ_CP011454.1"/>
</dbReference>
<protein>
    <submittedName>
        <fullName evidence="1">Uncharacterized protein</fullName>
    </submittedName>
</protein>
<evidence type="ECO:0000313" key="2">
    <source>
        <dbReference type="Proteomes" id="UP000076404"/>
    </source>
</evidence>
<organism evidence="1 2">
    <name type="scientific">Gemmatimonas phototrophica</name>
    <dbReference type="NCBI Taxonomy" id="1379270"/>
    <lineage>
        <taxon>Bacteria</taxon>
        <taxon>Pseudomonadati</taxon>
        <taxon>Gemmatimonadota</taxon>
        <taxon>Gemmatimonadia</taxon>
        <taxon>Gemmatimonadales</taxon>
        <taxon>Gemmatimonadaceae</taxon>
        <taxon>Gemmatimonas</taxon>
    </lineage>
</organism>
<reference evidence="1 2" key="1">
    <citation type="journal article" date="2014" name="Proc. Natl. Acad. Sci. U.S.A.">
        <title>Functional type 2 photosynthetic reaction centers found in the rare bacterial phylum Gemmatimonadetes.</title>
        <authorList>
            <person name="Zeng Y."/>
            <person name="Feng F."/>
            <person name="Medova H."/>
            <person name="Dean J."/>
            <person name="Koblizek M."/>
        </authorList>
    </citation>
    <scope>NUCLEOTIDE SEQUENCE [LARGE SCALE GENOMIC DNA]</scope>
    <source>
        <strain evidence="1 2">AP64</strain>
    </source>
</reference>
<accession>A0A143BP51</accession>
<dbReference type="EMBL" id="CP011454">
    <property type="protein sequence ID" value="AMW06332.1"/>
    <property type="molecule type" value="Genomic_DNA"/>
</dbReference>
<sequence>MSLALRTPFGAFAGGLEHALALSTLARAVQPGGGTYAPLLNLQRPTCELDRFSRLVTLLQDVVSNTGCSLDDLRREGFDESVLLALVTH</sequence>
<gene>
    <name evidence="1" type="ORF">GEMMAAP_19195</name>
</gene>
<proteinExistence type="predicted"/>
<reference evidence="1 2" key="2">
    <citation type="journal article" date="2016" name="Environ. Microbiol. Rep.">
        <title>Metagenomic evidence for the presence of phototrophic Gemmatimonadetes bacteria in diverse environments.</title>
        <authorList>
            <person name="Zeng Y."/>
            <person name="Baumbach J."/>
            <person name="Barbosa E.G."/>
            <person name="Azevedo V."/>
            <person name="Zhang C."/>
            <person name="Koblizek M."/>
        </authorList>
    </citation>
    <scope>NUCLEOTIDE SEQUENCE [LARGE SCALE GENOMIC DNA]</scope>
    <source>
        <strain evidence="1 2">AP64</strain>
    </source>
</reference>
<dbReference type="AlphaFoldDB" id="A0A143BP51"/>
<dbReference type="Proteomes" id="UP000076404">
    <property type="component" value="Chromosome"/>
</dbReference>
<dbReference type="KEGG" id="gph:GEMMAAP_19195"/>
<dbReference type="STRING" id="1379270.GEMMAAP_19195"/>
<name>A0A143BP51_9BACT</name>
<keyword evidence="2" id="KW-1185">Reference proteome</keyword>
<evidence type="ECO:0000313" key="1">
    <source>
        <dbReference type="EMBL" id="AMW06332.1"/>
    </source>
</evidence>
<dbReference type="OrthoDB" id="9802385at2"/>